<dbReference type="EMBL" id="MLJW01005789">
    <property type="protein sequence ID" value="OIQ67655.1"/>
    <property type="molecule type" value="Genomic_DNA"/>
</dbReference>
<accession>A0A1J5PIS8</accession>
<evidence type="ECO:0000256" key="1">
    <source>
        <dbReference type="SAM" id="Phobius"/>
    </source>
</evidence>
<keyword evidence="1" id="KW-0812">Transmembrane</keyword>
<reference evidence="2" key="1">
    <citation type="submission" date="2016-10" db="EMBL/GenBank/DDBJ databases">
        <title>Sequence of Gallionella enrichment culture.</title>
        <authorList>
            <person name="Poehlein A."/>
            <person name="Muehling M."/>
            <person name="Daniel R."/>
        </authorList>
    </citation>
    <scope>NUCLEOTIDE SEQUENCE</scope>
</reference>
<comment type="caution">
    <text evidence="2">The sequence shown here is derived from an EMBL/GenBank/DDBJ whole genome shotgun (WGS) entry which is preliminary data.</text>
</comment>
<sequence length="109" mass="12837">MDTIKLCWLYFRNALGAVSLLWPIALAAWVFHMALGLGDAGGLWLAFLGAGAVLVFFRSYWRLWAILFPEVWRWSRPLRDNLTYWAARKIRAGLWRIRTDWNDLRRALK</sequence>
<feature type="transmembrane region" description="Helical" evidence="1">
    <location>
        <begin position="43"/>
        <end position="61"/>
    </location>
</feature>
<feature type="transmembrane region" description="Helical" evidence="1">
    <location>
        <begin position="9"/>
        <end position="31"/>
    </location>
</feature>
<name>A0A1J5PIS8_9ZZZZ</name>
<proteinExistence type="predicted"/>
<dbReference type="AlphaFoldDB" id="A0A1J5PIS8"/>
<evidence type="ECO:0000313" key="2">
    <source>
        <dbReference type="EMBL" id="OIQ67655.1"/>
    </source>
</evidence>
<protein>
    <submittedName>
        <fullName evidence="2">Uncharacterized protein</fullName>
    </submittedName>
</protein>
<keyword evidence="1" id="KW-0472">Membrane</keyword>
<organism evidence="2">
    <name type="scientific">mine drainage metagenome</name>
    <dbReference type="NCBI Taxonomy" id="410659"/>
    <lineage>
        <taxon>unclassified sequences</taxon>
        <taxon>metagenomes</taxon>
        <taxon>ecological metagenomes</taxon>
    </lineage>
</organism>
<gene>
    <name evidence="2" type="ORF">GALL_507640</name>
</gene>
<keyword evidence="1" id="KW-1133">Transmembrane helix</keyword>